<evidence type="ECO:0000313" key="5">
    <source>
        <dbReference type="EMBL" id="PKF70962.1"/>
    </source>
</evidence>
<dbReference type="PANTHER" id="PTHR35936:SF6">
    <property type="entry name" value="AMINO ACID ABC TRANSPORTER SUBSTRATE-BINDING PAAT FAMILY PROTEIN"/>
    <property type="match status" value="1"/>
</dbReference>
<feature type="domain" description="Solute-binding protein family 3/N-terminal" evidence="4">
    <location>
        <begin position="27"/>
        <end position="251"/>
    </location>
</feature>
<dbReference type="AlphaFoldDB" id="A0A2I0CP79"/>
<dbReference type="PANTHER" id="PTHR35936">
    <property type="entry name" value="MEMBRANE-BOUND LYTIC MUREIN TRANSGLYCOSYLASE F"/>
    <property type="match status" value="1"/>
</dbReference>
<reference evidence="6" key="1">
    <citation type="submission" date="2017-12" db="EMBL/GenBank/DDBJ databases">
        <authorList>
            <person name="Yu X.-Y."/>
        </authorList>
    </citation>
    <scope>NUCLEOTIDE SEQUENCE [LARGE SCALE GENOMIC DNA]</scope>
    <source>
        <strain evidence="6">ZYSR67-Z</strain>
    </source>
</reference>
<evidence type="ECO:0000259" key="4">
    <source>
        <dbReference type="SMART" id="SM00062"/>
    </source>
</evidence>
<evidence type="ECO:0000313" key="6">
    <source>
        <dbReference type="Proteomes" id="UP000242861"/>
    </source>
</evidence>
<dbReference type="Gene3D" id="3.40.190.10">
    <property type="entry name" value="Periplasmic binding protein-like II"/>
    <property type="match status" value="2"/>
</dbReference>
<proteinExistence type="inferred from homology"/>
<accession>A0A2I0CP79</accession>
<protein>
    <submittedName>
        <fullName evidence="5">ABC transporter permease</fullName>
    </submittedName>
</protein>
<dbReference type="Pfam" id="PF00497">
    <property type="entry name" value="SBP_bac_3"/>
    <property type="match status" value="1"/>
</dbReference>
<comment type="similarity">
    <text evidence="1">Belongs to the bacterial solute-binding protein 3 family.</text>
</comment>
<feature type="chain" id="PRO_5014161091" evidence="3">
    <location>
        <begin position="26"/>
        <end position="264"/>
    </location>
</feature>
<dbReference type="Proteomes" id="UP000242861">
    <property type="component" value="Unassembled WGS sequence"/>
</dbReference>
<dbReference type="SUPFAM" id="SSF53850">
    <property type="entry name" value="Periplasmic binding protein-like II"/>
    <property type="match status" value="1"/>
</dbReference>
<name>A0A2I0CP79_9PSED</name>
<organism evidence="5 6">
    <name type="scientific">Pseudomonas fluvialis</name>
    <dbReference type="NCBI Taxonomy" id="1793966"/>
    <lineage>
        <taxon>Bacteria</taxon>
        <taxon>Pseudomonadati</taxon>
        <taxon>Pseudomonadota</taxon>
        <taxon>Gammaproteobacteria</taxon>
        <taxon>Pseudomonadales</taxon>
        <taxon>Pseudomonadaceae</taxon>
        <taxon>Pseudomonas</taxon>
    </lineage>
</organism>
<dbReference type="EMBL" id="PIYS01000018">
    <property type="protein sequence ID" value="PKF70962.1"/>
    <property type="molecule type" value="Genomic_DNA"/>
</dbReference>
<dbReference type="InterPro" id="IPR001638">
    <property type="entry name" value="Solute-binding_3/MltF_N"/>
</dbReference>
<feature type="signal peptide" evidence="3">
    <location>
        <begin position="1"/>
        <end position="25"/>
    </location>
</feature>
<evidence type="ECO:0000256" key="3">
    <source>
        <dbReference type="SAM" id="SignalP"/>
    </source>
</evidence>
<evidence type="ECO:0000256" key="1">
    <source>
        <dbReference type="ARBA" id="ARBA00010333"/>
    </source>
</evidence>
<evidence type="ECO:0000256" key="2">
    <source>
        <dbReference type="ARBA" id="ARBA00022729"/>
    </source>
</evidence>
<dbReference type="RefSeq" id="WP_101193684.1">
    <property type="nucleotide sequence ID" value="NZ_JAYRQC010000122.1"/>
</dbReference>
<sequence>MKPRSKLLACALLALLLGALGTAQADVPRIGVEDDWYPYSAVRQGEIRGLSVDIVRAAFAAAGVEVELLAYPYARCMQMTRKGELAGCFNTAPNPQIARDYLLPEQPLFQDDILLWARQGEYSEIQHLQQLDGRRVAVTIGYEYGSRFDSREAILRVPVRQDLNGFRMLQRGRVAFFVAYRGTAAVLFSEHPELAGQFHALATVHRPSLYLSFSRQHAQAPALLAAFDRGMRALHSSGRYQAILRDWAPTAAHAQPALLKLGGP</sequence>
<dbReference type="SMART" id="SM00062">
    <property type="entry name" value="PBPb"/>
    <property type="match status" value="1"/>
</dbReference>
<gene>
    <name evidence="5" type="ORF">CW360_10615</name>
</gene>
<comment type="caution">
    <text evidence="5">The sequence shown here is derived from an EMBL/GenBank/DDBJ whole genome shotgun (WGS) entry which is preliminary data.</text>
</comment>
<keyword evidence="2 3" id="KW-0732">Signal</keyword>